<feature type="compositionally biased region" description="Polar residues" evidence="1">
    <location>
        <begin position="167"/>
        <end position="191"/>
    </location>
</feature>
<evidence type="ECO:0000313" key="3">
    <source>
        <dbReference type="Proteomes" id="UP000003835"/>
    </source>
</evidence>
<feature type="region of interest" description="Disordered" evidence="1">
    <location>
        <begin position="293"/>
        <end position="320"/>
    </location>
</feature>
<dbReference type="RefSeq" id="WP_006099313.1">
    <property type="nucleotide sequence ID" value="NZ_DS989844.1"/>
</dbReference>
<dbReference type="Proteomes" id="UP000003835">
    <property type="component" value="Unassembled WGS sequence"/>
</dbReference>
<feature type="compositionally biased region" description="Polar residues" evidence="1">
    <location>
        <begin position="215"/>
        <end position="234"/>
    </location>
</feature>
<reference evidence="2 3" key="1">
    <citation type="submission" date="2008-07" db="EMBL/GenBank/DDBJ databases">
        <authorList>
            <person name="Tandeau de Marsac N."/>
            <person name="Ferriera S."/>
            <person name="Johnson J."/>
            <person name="Kravitz S."/>
            <person name="Beeson K."/>
            <person name="Sutton G."/>
            <person name="Rogers Y.-H."/>
            <person name="Friedman R."/>
            <person name="Frazier M."/>
            <person name="Venter J.C."/>
        </authorList>
    </citation>
    <scope>NUCLEOTIDE SEQUENCE [LARGE SCALE GENOMIC DNA]</scope>
    <source>
        <strain evidence="2 3">PCC 7420</strain>
    </source>
</reference>
<feature type="compositionally biased region" description="Polar residues" evidence="1">
    <location>
        <begin position="141"/>
        <end position="160"/>
    </location>
</feature>
<name>B4VLZ8_9CYAN</name>
<dbReference type="EMBL" id="DS989844">
    <property type="protein sequence ID" value="EDX77201.1"/>
    <property type="molecule type" value="Genomic_DNA"/>
</dbReference>
<proteinExistence type="predicted"/>
<gene>
    <name evidence="2" type="ORF">MC7420_338</name>
</gene>
<organism evidence="2 3">
    <name type="scientific">Coleofasciculus chthonoplastes PCC 7420</name>
    <dbReference type="NCBI Taxonomy" id="118168"/>
    <lineage>
        <taxon>Bacteria</taxon>
        <taxon>Bacillati</taxon>
        <taxon>Cyanobacteriota</taxon>
        <taxon>Cyanophyceae</taxon>
        <taxon>Coleofasciculales</taxon>
        <taxon>Coleofasciculaceae</taxon>
        <taxon>Coleofasciculus</taxon>
    </lineage>
</organism>
<feature type="region of interest" description="Disordered" evidence="1">
    <location>
        <begin position="1"/>
        <end position="47"/>
    </location>
</feature>
<dbReference type="HOGENOM" id="CLU_867940_0_0_3"/>
<dbReference type="eggNOG" id="COG3103">
    <property type="taxonomic scope" value="Bacteria"/>
</dbReference>
<feature type="region of interest" description="Disordered" evidence="1">
    <location>
        <begin position="64"/>
        <end position="195"/>
    </location>
</feature>
<feature type="compositionally biased region" description="Acidic residues" evidence="1">
    <location>
        <begin position="99"/>
        <end position="111"/>
    </location>
</feature>
<accession>B4VLZ8</accession>
<dbReference type="AlphaFoldDB" id="B4VLZ8"/>
<feature type="compositionally biased region" description="Polar residues" evidence="1">
    <location>
        <begin position="13"/>
        <end position="24"/>
    </location>
</feature>
<feature type="region of interest" description="Disordered" evidence="1">
    <location>
        <begin position="215"/>
        <end position="252"/>
    </location>
</feature>
<keyword evidence="3" id="KW-1185">Reference proteome</keyword>
<protein>
    <submittedName>
        <fullName evidence="2">Uncharacterized protein</fullName>
    </submittedName>
</protein>
<sequence>MSLREPIRKPNFSPLSRKSDTNPLQRRRFKVPKPQKPVVRRSPEEQRAFLQQKLDQSAFVGYNGLNVPVNVPQTPPPQPVQEQSTDAGLEDNAQQPEVSEAEATESQEEETIQPKEGSEAELSQNPESPDTEVDGVAVTPAQPSAAESGNNPSPKPNLQAQKERISRLSSNLLTVPVNTQGKESSPVQRNGLQDGLEQYHPKIEQRTHSVFNGLNRFNVQPSSQPETVQRSCSACEQEQKEEEEKHTGTIQAKADIAGATGLNKNPLSLQGDNLTPTLQAKTIEEQEFLATSNKNPYKISVDKKAPPLPAKELPPPNAQT</sequence>
<feature type="compositionally biased region" description="Pro residues" evidence="1">
    <location>
        <begin position="306"/>
        <end position="320"/>
    </location>
</feature>
<evidence type="ECO:0000313" key="2">
    <source>
        <dbReference type="EMBL" id="EDX77201.1"/>
    </source>
</evidence>
<evidence type="ECO:0000256" key="1">
    <source>
        <dbReference type="SAM" id="MobiDB-lite"/>
    </source>
</evidence>